<feature type="compositionally biased region" description="Basic and acidic residues" evidence="1">
    <location>
        <begin position="158"/>
        <end position="170"/>
    </location>
</feature>
<dbReference type="HOGENOM" id="CLU_502350_0_0_9"/>
<dbReference type="AlphaFoldDB" id="G9WXT3"/>
<feature type="signal peptide" evidence="2">
    <location>
        <begin position="1"/>
        <end position="19"/>
    </location>
</feature>
<sequence>MKKSRFLFSCIFIILLTFANISNSNATFYSSKQIQDALNTLDSKRRADIQEIINEINSTPPGEKRTKMEYHLDNVIFDIRTSLLEDMIHSGMIRDMNKVSALLEKSGNEGFAMHLYYSNGLARNNYSQINVQSNKNNYSQNNVQPKKNNYSQNNVQPKKKEDNSNKKPEANPESADFIVGSKYYNLYGEIKKYTAGPIIDEFGMLLIPSKMFAEALGLESSYNNVDKTVTLSGNNKKATLSVKNNVTRATAKDAGIQYSVINGIAYVYSKDAIIFFDYRFSSSYDNYNKSYSIFLEDFDMEEDEPGNNDYNNEYDYENTVEDQNSSVNETSSSQMTNSASSKKSAFEKKSKTWQELYDEKIEELKVSEKYNAKQNYRYGADTQLFAYVDINFDGVPELFHLYCAPNSRYYKVYSGKLYYIKNNAVKQAQSTLGIHRSIPGLLDSKNNDTSQAVMRDLSDGKNYFVTKFLYEDPNEIYPDVYVYEKWILEPDKNSIKTDLITRNKEKNATIPYEFIEPAKIHYEEYHYDPAIEGYDYNNKITY</sequence>
<name>G9WXT3_9FIRM</name>
<feature type="compositionally biased region" description="Low complexity" evidence="1">
    <location>
        <begin position="330"/>
        <end position="343"/>
    </location>
</feature>
<feature type="compositionally biased region" description="Polar residues" evidence="1">
    <location>
        <begin position="136"/>
        <end position="156"/>
    </location>
</feature>
<dbReference type="BioCyc" id="EBAC796937-HMP:GMGH-172-MONOMER"/>
<dbReference type="Proteomes" id="UP000006437">
    <property type="component" value="Unassembled WGS sequence"/>
</dbReference>
<proteinExistence type="predicted"/>
<evidence type="ECO:0000256" key="1">
    <source>
        <dbReference type="SAM" id="MobiDB-lite"/>
    </source>
</evidence>
<feature type="region of interest" description="Disordered" evidence="1">
    <location>
        <begin position="136"/>
        <end position="173"/>
    </location>
</feature>
<evidence type="ECO:0000313" key="4">
    <source>
        <dbReference type="EMBL" id="EHL16930.1"/>
    </source>
</evidence>
<dbReference type="InterPro" id="IPR012854">
    <property type="entry name" value="Cu_amine_oxidase-like_N"/>
</dbReference>
<protein>
    <recommendedName>
        <fullName evidence="3">Copper amine oxidase-like N-terminal domain-containing protein</fullName>
    </recommendedName>
</protein>
<feature type="domain" description="Copper amine oxidase-like N-terminal" evidence="3">
    <location>
        <begin position="191"/>
        <end position="252"/>
    </location>
</feature>
<feature type="chain" id="PRO_5039372019" description="Copper amine oxidase-like N-terminal domain-containing protein" evidence="2">
    <location>
        <begin position="20"/>
        <end position="542"/>
    </location>
</feature>
<evidence type="ECO:0000256" key="2">
    <source>
        <dbReference type="SAM" id="SignalP"/>
    </source>
</evidence>
<dbReference type="Pfam" id="PF07833">
    <property type="entry name" value="Cu_amine_oxidN1"/>
    <property type="match status" value="1"/>
</dbReference>
<comment type="caution">
    <text evidence="4">The sequence shown here is derived from an EMBL/GenBank/DDBJ whole genome shotgun (WGS) entry which is preliminary data.</text>
</comment>
<evidence type="ECO:0000313" key="5">
    <source>
        <dbReference type="Proteomes" id="UP000006437"/>
    </source>
</evidence>
<dbReference type="RefSeq" id="WP_009524409.1">
    <property type="nucleotide sequence ID" value="NZ_JH414546.1"/>
</dbReference>
<gene>
    <name evidence="4" type="ORF">HMPREF9629_00172</name>
</gene>
<organism evidence="4 5">
    <name type="scientific">Peptoanaerobacter stomatis</name>
    <dbReference type="NCBI Taxonomy" id="796937"/>
    <lineage>
        <taxon>Bacteria</taxon>
        <taxon>Bacillati</taxon>
        <taxon>Bacillota</taxon>
        <taxon>Clostridia</taxon>
        <taxon>Peptostreptococcales</taxon>
        <taxon>Filifactoraceae</taxon>
        <taxon>Peptoanaerobacter</taxon>
    </lineage>
</organism>
<feature type="region of interest" description="Disordered" evidence="1">
    <location>
        <begin position="320"/>
        <end position="343"/>
    </location>
</feature>
<accession>G9WXT3</accession>
<keyword evidence="2" id="KW-0732">Signal</keyword>
<reference evidence="4 5" key="1">
    <citation type="submission" date="2011-08" db="EMBL/GenBank/DDBJ databases">
        <title>The Genome Sequence of Eubacteriaceae bacterium ACC19a.</title>
        <authorList>
            <consortium name="The Broad Institute Genome Sequencing Platform"/>
            <person name="Earl A."/>
            <person name="Ward D."/>
            <person name="Feldgarden M."/>
            <person name="Gevers D."/>
            <person name="Sizova M."/>
            <person name="Hazen A."/>
            <person name="Epstein S."/>
            <person name="Young S.K."/>
            <person name="Zeng Q."/>
            <person name="Gargeya S."/>
            <person name="Fitzgerald M."/>
            <person name="Haas B."/>
            <person name="Abouelleil A."/>
            <person name="Alvarado L."/>
            <person name="Arachchi H.M."/>
            <person name="Berlin A."/>
            <person name="Brown A."/>
            <person name="Chapman S.B."/>
            <person name="Chen Z."/>
            <person name="Dunbar C."/>
            <person name="Freedman E."/>
            <person name="Gearin G."/>
            <person name="Gellesch M."/>
            <person name="Goldberg J."/>
            <person name="Griggs A."/>
            <person name="Gujja S."/>
            <person name="Heiman D."/>
            <person name="Howarth C."/>
            <person name="Larson L."/>
            <person name="Lui A."/>
            <person name="MacDonald P.J.P."/>
            <person name="Montmayeur A."/>
            <person name="Murphy C."/>
            <person name="Neiman D."/>
            <person name="Pearson M."/>
            <person name="Priest M."/>
            <person name="Roberts A."/>
            <person name="Saif S."/>
            <person name="Shea T."/>
            <person name="Shenoy N."/>
            <person name="Sisk P."/>
            <person name="Stolte C."/>
            <person name="Sykes S."/>
            <person name="Wortman J."/>
            <person name="Nusbaum C."/>
            <person name="Birren B."/>
        </authorList>
    </citation>
    <scope>NUCLEOTIDE SEQUENCE [LARGE SCALE GENOMIC DNA]</scope>
    <source>
        <strain evidence="4 5">ACC19a</strain>
    </source>
</reference>
<dbReference type="EMBL" id="AFZE01000001">
    <property type="protein sequence ID" value="EHL16930.1"/>
    <property type="molecule type" value="Genomic_DNA"/>
</dbReference>
<evidence type="ECO:0000259" key="3">
    <source>
        <dbReference type="Pfam" id="PF07833"/>
    </source>
</evidence>